<reference evidence="3" key="1">
    <citation type="submission" date="2020-10" db="EMBL/GenBank/DDBJ databases">
        <authorList>
            <person name="Gilroy R."/>
        </authorList>
    </citation>
    <scope>NUCLEOTIDE SEQUENCE</scope>
    <source>
        <strain evidence="3">10532</strain>
    </source>
</reference>
<evidence type="ECO:0000256" key="2">
    <source>
        <dbReference type="SAM" id="SignalP"/>
    </source>
</evidence>
<dbReference type="Proteomes" id="UP000823638">
    <property type="component" value="Unassembled WGS sequence"/>
</dbReference>
<feature type="region of interest" description="Disordered" evidence="1">
    <location>
        <begin position="312"/>
        <end position="363"/>
    </location>
</feature>
<dbReference type="EMBL" id="JADIMM010000063">
    <property type="protein sequence ID" value="MBO8457452.1"/>
    <property type="molecule type" value="Genomic_DNA"/>
</dbReference>
<proteinExistence type="predicted"/>
<keyword evidence="2" id="KW-0732">Signal</keyword>
<evidence type="ECO:0000313" key="3">
    <source>
        <dbReference type="EMBL" id="MBO8457452.1"/>
    </source>
</evidence>
<feature type="compositionally biased region" description="Low complexity" evidence="1">
    <location>
        <begin position="325"/>
        <end position="357"/>
    </location>
</feature>
<protein>
    <recommendedName>
        <fullName evidence="5">Bacterial Ig-like domain-containing protein</fullName>
    </recommendedName>
</protein>
<gene>
    <name evidence="3" type="ORF">IAA81_04400</name>
</gene>
<feature type="chain" id="PRO_5038833890" description="Bacterial Ig-like domain-containing protein" evidence="2">
    <location>
        <begin position="23"/>
        <end position="363"/>
    </location>
</feature>
<evidence type="ECO:0000313" key="4">
    <source>
        <dbReference type="Proteomes" id="UP000823638"/>
    </source>
</evidence>
<accession>A0A9D9HP04</accession>
<dbReference type="AlphaFoldDB" id="A0A9D9HP04"/>
<evidence type="ECO:0000256" key="1">
    <source>
        <dbReference type="SAM" id="MobiDB-lite"/>
    </source>
</evidence>
<feature type="signal peptide" evidence="2">
    <location>
        <begin position="1"/>
        <end position="22"/>
    </location>
</feature>
<dbReference type="InterPro" id="IPR058094">
    <property type="entry name" value="Ig-like_OmpL47-like"/>
</dbReference>
<organism evidence="3 4">
    <name type="scientific">Candidatus Gallitreponema excrementavium</name>
    <dbReference type="NCBI Taxonomy" id="2840840"/>
    <lineage>
        <taxon>Bacteria</taxon>
        <taxon>Pseudomonadati</taxon>
        <taxon>Spirochaetota</taxon>
        <taxon>Spirochaetia</taxon>
        <taxon>Spirochaetales</taxon>
        <taxon>Candidatus Gallitreponema</taxon>
    </lineage>
</organism>
<sequence>MKKFLTCLLVGFVCLVTLSAQTHEKKIYNDGVIDYVPAGAKIRLIPIDTELDIEKILYRLDSGPETEFTDLIPLVEEGRHVITYYSVDVLGNNHKDKVYSVILDVTPAEVTYSVDGPLYTDENGAVYFNKDTKFYLTAEDALSGVDTVYAALDGEEFAPVGEQGLAYVMAEEAVDGEFTMLAYAVDNVGNVSPVASKTYYRDTKGPEVTIAPAETLLDKEGVLYTNKNNTFSISASDEYTGVSGLFVSVDGSPWTAYETPVRVDTVGDHSIKAYAVDGLGNASEPVEMIVRLAVAVPDSGLEIVFEDGETVSVPSAESTSVPEDTQASAASTSVQAGATSEMPYTVPVTDTATVPADSVNLRK</sequence>
<reference evidence="3" key="2">
    <citation type="journal article" date="2021" name="PeerJ">
        <title>Extensive microbial diversity within the chicken gut microbiome revealed by metagenomics and culture.</title>
        <authorList>
            <person name="Gilroy R."/>
            <person name="Ravi A."/>
            <person name="Getino M."/>
            <person name="Pursley I."/>
            <person name="Horton D.L."/>
            <person name="Alikhan N.F."/>
            <person name="Baker D."/>
            <person name="Gharbi K."/>
            <person name="Hall N."/>
            <person name="Watson M."/>
            <person name="Adriaenssens E.M."/>
            <person name="Foster-Nyarko E."/>
            <person name="Jarju S."/>
            <person name="Secka A."/>
            <person name="Antonio M."/>
            <person name="Oren A."/>
            <person name="Chaudhuri R.R."/>
            <person name="La Ragione R."/>
            <person name="Hildebrand F."/>
            <person name="Pallen M.J."/>
        </authorList>
    </citation>
    <scope>NUCLEOTIDE SEQUENCE</scope>
    <source>
        <strain evidence="3">10532</strain>
    </source>
</reference>
<name>A0A9D9HP04_9SPIR</name>
<dbReference type="NCBIfam" id="NF047446">
    <property type="entry name" value="barrel_OmpL47"/>
    <property type="match status" value="2"/>
</dbReference>
<evidence type="ECO:0008006" key="5">
    <source>
        <dbReference type="Google" id="ProtNLM"/>
    </source>
</evidence>
<feature type="compositionally biased region" description="Polar residues" evidence="1">
    <location>
        <begin position="312"/>
        <end position="323"/>
    </location>
</feature>
<comment type="caution">
    <text evidence="3">The sequence shown here is derived from an EMBL/GenBank/DDBJ whole genome shotgun (WGS) entry which is preliminary data.</text>
</comment>